<dbReference type="RefSeq" id="WP_203892981.1">
    <property type="nucleotide sequence ID" value="NZ_BOOH01000039.1"/>
</dbReference>
<dbReference type="EMBL" id="BOOH01000039">
    <property type="protein sequence ID" value="GIH78490.1"/>
    <property type="molecule type" value="Genomic_DNA"/>
</dbReference>
<dbReference type="Pfam" id="PF08843">
    <property type="entry name" value="AbiEii"/>
    <property type="match status" value="1"/>
</dbReference>
<keyword evidence="2" id="KW-1185">Reference proteome</keyword>
<name>A0A8J3RPR6_9ACTN</name>
<accession>A0A8J3RPR6</accession>
<evidence type="ECO:0000313" key="2">
    <source>
        <dbReference type="Proteomes" id="UP000616724"/>
    </source>
</evidence>
<evidence type="ECO:0008006" key="3">
    <source>
        <dbReference type="Google" id="ProtNLM"/>
    </source>
</evidence>
<dbReference type="Proteomes" id="UP000616724">
    <property type="component" value="Unassembled WGS sequence"/>
</dbReference>
<protein>
    <recommendedName>
        <fullName evidence="3">Nucleotidyl transferase AbiEii/AbiGii toxin family protein</fullName>
    </recommendedName>
</protein>
<proteinExistence type="predicted"/>
<reference evidence="1 2" key="1">
    <citation type="submission" date="2021-01" db="EMBL/GenBank/DDBJ databases">
        <title>Whole genome shotgun sequence of Planobispora longispora NBRC 13918.</title>
        <authorList>
            <person name="Komaki H."/>
            <person name="Tamura T."/>
        </authorList>
    </citation>
    <scope>NUCLEOTIDE SEQUENCE [LARGE SCALE GENOMIC DNA]</scope>
    <source>
        <strain evidence="1 2">NBRC 13918</strain>
    </source>
</reference>
<evidence type="ECO:0000313" key="1">
    <source>
        <dbReference type="EMBL" id="GIH78490.1"/>
    </source>
</evidence>
<comment type="caution">
    <text evidence="1">The sequence shown here is derived from an EMBL/GenBank/DDBJ whole genome shotgun (WGS) entry which is preliminary data.</text>
</comment>
<gene>
    <name evidence="1" type="ORF">Plo01_49190</name>
</gene>
<dbReference type="InterPro" id="IPR014942">
    <property type="entry name" value="AbiEii"/>
</dbReference>
<dbReference type="AlphaFoldDB" id="A0A8J3RPR6"/>
<sequence>MLETREAFPYRSAQAFGAAITDRLKTMATASPYTMSQLRKQLAYDRLLARLFSEPEDGWILKGGVAMLARLSAARHSADVDLVARADSPQAGLEVLRNQAATDLGDFFTFVIDQPRRLVQGVEGVRVAVEARLGPRMFERFGVDLVTGVVITGIPETAAPLVPMAVPGVVQPDYLLYPLVDTVADKVAAMSERRQDRPSTRFRDLVDIVLVAWNCPLQARDLRAAFASERLRRALPEVVALDVPDEKLWRAGYASAARDADVPKDLDEALRIAKTLVDPVLDGRVRAGRWEPAAMAWEDDSVRLC</sequence>
<organism evidence="1 2">
    <name type="scientific">Planobispora longispora</name>
    <dbReference type="NCBI Taxonomy" id="28887"/>
    <lineage>
        <taxon>Bacteria</taxon>
        <taxon>Bacillati</taxon>
        <taxon>Actinomycetota</taxon>
        <taxon>Actinomycetes</taxon>
        <taxon>Streptosporangiales</taxon>
        <taxon>Streptosporangiaceae</taxon>
        <taxon>Planobispora</taxon>
    </lineage>
</organism>